<name>A0A0A9EXK1_ARUDO</name>
<accession>A0A0A9EXK1</accession>
<protein>
    <submittedName>
        <fullName evidence="1">Uncharacterized protein</fullName>
    </submittedName>
</protein>
<evidence type="ECO:0000313" key="1">
    <source>
        <dbReference type="EMBL" id="JAE03689.1"/>
    </source>
</evidence>
<proteinExistence type="predicted"/>
<dbReference type="EMBL" id="GBRH01194207">
    <property type="protein sequence ID" value="JAE03689.1"/>
    <property type="molecule type" value="Transcribed_RNA"/>
</dbReference>
<reference evidence="1" key="2">
    <citation type="journal article" date="2015" name="Data Brief">
        <title>Shoot transcriptome of the giant reed, Arundo donax.</title>
        <authorList>
            <person name="Barrero R.A."/>
            <person name="Guerrero F.D."/>
            <person name="Moolhuijzen P."/>
            <person name="Goolsby J.A."/>
            <person name="Tidwell J."/>
            <person name="Bellgard S.E."/>
            <person name="Bellgard M.I."/>
        </authorList>
    </citation>
    <scope>NUCLEOTIDE SEQUENCE</scope>
    <source>
        <tissue evidence="1">Shoot tissue taken approximately 20 cm above the soil surface</tissue>
    </source>
</reference>
<sequence length="15" mass="1919">MEGRRWWEREREGAA</sequence>
<reference evidence="1" key="1">
    <citation type="submission" date="2014-09" db="EMBL/GenBank/DDBJ databases">
        <authorList>
            <person name="Magalhaes I.L.F."/>
            <person name="Oliveira U."/>
            <person name="Santos F.R."/>
            <person name="Vidigal T.H.D.A."/>
            <person name="Brescovit A.D."/>
            <person name="Santos A.J."/>
        </authorList>
    </citation>
    <scope>NUCLEOTIDE SEQUENCE</scope>
    <source>
        <tissue evidence="1">Shoot tissue taken approximately 20 cm above the soil surface</tissue>
    </source>
</reference>
<organism evidence="1">
    <name type="scientific">Arundo donax</name>
    <name type="common">Giant reed</name>
    <name type="synonym">Donax arundinaceus</name>
    <dbReference type="NCBI Taxonomy" id="35708"/>
    <lineage>
        <taxon>Eukaryota</taxon>
        <taxon>Viridiplantae</taxon>
        <taxon>Streptophyta</taxon>
        <taxon>Embryophyta</taxon>
        <taxon>Tracheophyta</taxon>
        <taxon>Spermatophyta</taxon>
        <taxon>Magnoliopsida</taxon>
        <taxon>Liliopsida</taxon>
        <taxon>Poales</taxon>
        <taxon>Poaceae</taxon>
        <taxon>PACMAD clade</taxon>
        <taxon>Arundinoideae</taxon>
        <taxon>Arundineae</taxon>
        <taxon>Arundo</taxon>
    </lineage>
</organism>